<comment type="caution">
    <text evidence="2">The sequence shown here is derived from an EMBL/GenBank/DDBJ whole genome shotgun (WGS) entry which is preliminary data.</text>
</comment>
<feature type="compositionally biased region" description="Basic residues" evidence="1">
    <location>
        <begin position="51"/>
        <end position="63"/>
    </location>
</feature>
<dbReference type="EMBL" id="WNWW01001556">
    <property type="protein sequence ID" value="KAF3419810.1"/>
    <property type="molecule type" value="Genomic_DNA"/>
</dbReference>
<dbReference type="AlphaFoldDB" id="A0A833RUZ2"/>
<feature type="compositionally biased region" description="Polar residues" evidence="1">
    <location>
        <begin position="67"/>
        <end position="120"/>
    </location>
</feature>
<reference evidence="2" key="1">
    <citation type="submission" date="2019-11" db="EMBL/GenBank/DDBJ databases">
        <title>The nuclear and mitochondrial genomes of Frieseomelitta varia - a highly eusocial stingless bee (Meliponini) with a permanently sterile worker caste.</title>
        <authorList>
            <person name="Freitas F.C.P."/>
            <person name="Lourenco A.P."/>
            <person name="Nunes F.M.F."/>
            <person name="Paschoal A.R."/>
            <person name="Abreu F.C.P."/>
            <person name="Barbin F.O."/>
            <person name="Bataglia L."/>
            <person name="Cardoso-Junior C.A.M."/>
            <person name="Cervoni M.S."/>
            <person name="Silva S.R."/>
            <person name="Dalarmi F."/>
            <person name="Del Lama M.A."/>
            <person name="Depintor T.S."/>
            <person name="Ferreira K.M."/>
            <person name="Goria P.S."/>
            <person name="Jaskot M.C."/>
            <person name="Lago D.C."/>
            <person name="Luna-Lucena D."/>
            <person name="Moda L.M."/>
            <person name="Nascimento L."/>
            <person name="Pedrino M."/>
            <person name="Rabico F.O."/>
            <person name="Sanches F.C."/>
            <person name="Santos D.E."/>
            <person name="Santos C.G."/>
            <person name="Vieira J."/>
            <person name="Lopes T.F."/>
            <person name="Barchuk A.R."/>
            <person name="Hartfelder K."/>
            <person name="Simoes Z.L.P."/>
            <person name="Bitondi M.M.G."/>
            <person name="Pinheiro D.G."/>
        </authorList>
    </citation>
    <scope>NUCLEOTIDE SEQUENCE</scope>
    <source>
        <strain evidence="2">USP_RPSP 00005682</strain>
        <tissue evidence="2">Whole individual</tissue>
    </source>
</reference>
<keyword evidence="3" id="KW-1185">Reference proteome</keyword>
<proteinExistence type="predicted"/>
<dbReference type="Proteomes" id="UP000655588">
    <property type="component" value="Unassembled WGS sequence"/>
</dbReference>
<evidence type="ECO:0000313" key="2">
    <source>
        <dbReference type="EMBL" id="KAF3419810.1"/>
    </source>
</evidence>
<accession>A0A833RUZ2</accession>
<name>A0A833RUZ2_9HYME</name>
<evidence type="ECO:0000256" key="1">
    <source>
        <dbReference type="SAM" id="MobiDB-lite"/>
    </source>
</evidence>
<gene>
    <name evidence="2" type="ORF">E2986_08434</name>
</gene>
<evidence type="ECO:0000313" key="3">
    <source>
        <dbReference type="Proteomes" id="UP000655588"/>
    </source>
</evidence>
<sequence>MGSEEGDGMANVDATAAASWQQYYTWCGPYSHPHSHSHPHGAAGGPPPPHTHPHPHFHHHHPAQSHLNQYQAASATGQCQQQQSLTASTANAAPAHYSTSQQYHLQLQPAQTPPLHQQHQFHPVRGQVAPRRPPYDRTAGTQ</sequence>
<protein>
    <submittedName>
        <fullName evidence="2">Uncharacterized protein</fullName>
    </submittedName>
</protein>
<organism evidence="2 3">
    <name type="scientific">Frieseomelitta varia</name>
    <dbReference type="NCBI Taxonomy" id="561572"/>
    <lineage>
        <taxon>Eukaryota</taxon>
        <taxon>Metazoa</taxon>
        <taxon>Ecdysozoa</taxon>
        <taxon>Arthropoda</taxon>
        <taxon>Hexapoda</taxon>
        <taxon>Insecta</taxon>
        <taxon>Pterygota</taxon>
        <taxon>Neoptera</taxon>
        <taxon>Endopterygota</taxon>
        <taxon>Hymenoptera</taxon>
        <taxon>Apocrita</taxon>
        <taxon>Aculeata</taxon>
        <taxon>Apoidea</taxon>
        <taxon>Anthophila</taxon>
        <taxon>Apidae</taxon>
        <taxon>Frieseomelitta</taxon>
    </lineage>
</organism>
<feature type="region of interest" description="Disordered" evidence="1">
    <location>
        <begin position="32"/>
        <end position="142"/>
    </location>
</feature>